<evidence type="ECO:0000256" key="6">
    <source>
        <dbReference type="ARBA" id="ARBA00023146"/>
    </source>
</evidence>
<evidence type="ECO:0000256" key="4">
    <source>
        <dbReference type="ARBA" id="ARBA00022840"/>
    </source>
</evidence>
<dbReference type="SUPFAM" id="SSF52954">
    <property type="entry name" value="Class II aaRS ABD-related"/>
    <property type="match status" value="1"/>
</dbReference>
<reference evidence="11 12" key="1">
    <citation type="submission" date="2021-06" db="EMBL/GenBank/DDBJ databases">
        <title>Genome sequence of Babesia caballi.</title>
        <authorList>
            <person name="Yamagishi J."/>
            <person name="Kidaka T."/>
            <person name="Ochi A."/>
        </authorList>
    </citation>
    <scope>NUCLEOTIDE SEQUENCE [LARGE SCALE GENOMIC DNA]</scope>
    <source>
        <strain evidence="11">USDA-D6B2</strain>
    </source>
</reference>
<dbReference type="InterPro" id="IPR050062">
    <property type="entry name" value="Pro-tRNA_synthetase"/>
</dbReference>
<organism evidence="11 12">
    <name type="scientific">Babesia caballi</name>
    <dbReference type="NCBI Taxonomy" id="5871"/>
    <lineage>
        <taxon>Eukaryota</taxon>
        <taxon>Sar</taxon>
        <taxon>Alveolata</taxon>
        <taxon>Apicomplexa</taxon>
        <taxon>Aconoidasida</taxon>
        <taxon>Piroplasmida</taxon>
        <taxon>Babesiidae</taxon>
        <taxon>Babesia</taxon>
    </lineage>
</organism>
<evidence type="ECO:0000313" key="12">
    <source>
        <dbReference type="Proteomes" id="UP001497744"/>
    </source>
</evidence>
<evidence type="ECO:0000256" key="9">
    <source>
        <dbReference type="SAM" id="SignalP"/>
    </source>
</evidence>
<dbReference type="PRINTS" id="PR01046">
    <property type="entry name" value="TRNASYNTHPRO"/>
</dbReference>
<keyword evidence="4" id="KW-0067">ATP-binding</keyword>
<dbReference type="SUPFAM" id="SSF55681">
    <property type="entry name" value="Class II aaRS and biotin synthetases"/>
    <property type="match status" value="1"/>
</dbReference>
<keyword evidence="5" id="KW-0648">Protein biosynthesis</keyword>
<evidence type="ECO:0000256" key="3">
    <source>
        <dbReference type="ARBA" id="ARBA00022741"/>
    </source>
</evidence>
<dbReference type="InterPro" id="IPR006195">
    <property type="entry name" value="aa-tRNA-synth_II"/>
</dbReference>
<protein>
    <recommendedName>
        <fullName evidence="1">proline--tRNA ligase</fullName>
        <ecNumber evidence="1">6.1.1.15</ecNumber>
    </recommendedName>
    <alternativeName>
        <fullName evidence="7">Prolyl-tRNA synthetase</fullName>
    </alternativeName>
</protein>
<dbReference type="GO" id="GO:0005739">
    <property type="term" value="C:mitochondrion"/>
    <property type="evidence" value="ECO:0007669"/>
    <property type="project" value="TreeGrafter"/>
</dbReference>
<evidence type="ECO:0000256" key="8">
    <source>
        <dbReference type="ARBA" id="ARBA00047671"/>
    </source>
</evidence>
<proteinExistence type="predicted"/>
<name>A0AAV4LU24_BABCB</name>
<keyword evidence="12" id="KW-1185">Reference proteome</keyword>
<keyword evidence="6" id="KW-0030">Aminoacyl-tRNA synthetase</keyword>
<keyword evidence="2 11" id="KW-0436">Ligase</keyword>
<evidence type="ECO:0000256" key="1">
    <source>
        <dbReference type="ARBA" id="ARBA00012831"/>
    </source>
</evidence>
<dbReference type="AlphaFoldDB" id="A0AAV4LU24"/>
<keyword evidence="3" id="KW-0547">Nucleotide-binding</keyword>
<feature type="chain" id="PRO_5043685803" description="proline--tRNA ligase" evidence="9">
    <location>
        <begin position="23"/>
        <end position="484"/>
    </location>
</feature>
<dbReference type="RefSeq" id="XP_067715512.1">
    <property type="nucleotide sequence ID" value="XM_067859411.1"/>
</dbReference>
<evidence type="ECO:0000256" key="2">
    <source>
        <dbReference type="ARBA" id="ARBA00022598"/>
    </source>
</evidence>
<accession>A0AAV4LU24</accession>
<dbReference type="PANTHER" id="PTHR42753:SF2">
    <property type="entry name" value="PROLINE--TRNA LIGASE"/>
    <property type="match status" value="1"/>
</dbReference>
<evidence type="ECO:0000256" key="7">
    <source>
        <dbReference type="ARBA" id="ARBA00029731"/>
    </source>
</evidence>
<sequence length="484" mass="53598">MNGARLFALLLLLRCFYDPVSSAGIRAHAYKTNTGHRPVVAPQLSRRALCRASDDGRSLSGELLGVPEARGDGLEAGHGIDVSRLLRKSGVLSKVAPGIHTLLPVGRKILARLERVTRVEMARLGTHEVELPVLQPEGVIKGRQAEFGADLCSLRDRQGRSLHLSPTCEELVCRVADNVLSPLSRTQLPIRLFQIRTKFRDEVRPCDATMRCREFAMKDAYSLHADLDSACAAYAEFRAAYERILRTLDVSYSIKRSSEGETLDEEFNVTLPSPDDGAQLEVAHIFRLGTALAEEARLCYEVEGRRTRPVHLNSYGIGLHRLLYALAAQHSDADGLRLPQIAAPYDVAVIPCDRDDGQTREFARELQQLLAWKGLHPLLDDRDLPVRQRTADLRVIGVPHIVYISSHFASGTPLEPDPPTVEIITREAKASNVYHLGQSEGALLAREACGGATVPLERCVKYTHRATEGEFLIPVRRLLQLLCV</sequence>
<dbReference type="GO" id="GO:0004827">
    <property type="term" value="F:proline-tRNA ligase activity"/>
    <property type="evidence" value="ECO:0007669"/>
    <property type="project" value="UniProtKB-EC"/>
</dbReference>
<dbReference type="GeneID" id="94194924"/>
<dbReference type="GO" id="GO:0005524">
    <property type="term" value="F:ATP binding"/>
    <property type="evidence" value="ECO:0007669"/>
    <property type="project" value="UniProtKB-KW"/>
</dbReference>
<feature type="signal peptide" evidence="9">
    <location>
        <begin position="1"/>
        <end position="22"/>
    </location>
</feature>
<dbReference type="Gene3D" id="3.40.50.800">
    <property type="entry name" value="Anticodon-binding domain"/>
    <property type="match status" value="1"/>
</dbReference>
<dbReference type="InterPro" id="IPR036621">
    <property type="entry name" value="Anticodon-bd_dom_sf"/>
</dbReference>
<gene>
    <name evidence="11" type="ORF">BcabD6B2_28780</name>
</gene>
<dbReference type="InterPro" id="IPR002316">
    <property type="entry name" value="Pro-tRNA-ligase_IIa"/>
</dbReference>
<dbReference type="InterPro" id="IPR045864">
    <property type="entry name" value="aa-tRNA-synth_II/BPL/LPL"/>
</dbReference>
<dbReference type="EMBL" id="BPLF01000002">
    <property type="protein sequence ID" value="GIX63443.1"/>
    <property type="molecule type" value="Genomic_DNA"/>
</dbReference>
<dbReference type="Pfam" id="PF00587">
    <property type="entry name" value="tRNA-synt_2b"/>
    <property type="match status" value="1"/>
</dbReference>
<evidence type="ECO:0000313" key="11">
    <source>
        <dbReference type="EMBL" id="GIX63443.1"/>
    </source>
</evidence>
<dbReference type="EC" id="6.1.1.15" evidence="1"/>
<dbReference type="PROSITE" id="PS50862">
    <property type="entry name" value="AA_TRNA_LIGASE_II"/>
    <property type="match status" value="1"/>
</dbReference>
<dbReference type="PANTHER" id="PTHR42753">
    <property type="entry name" value="MITOCHONDRIAL RIBOSOME PROTEIN L39/PROLYL-TRNA LIGASE FAMILY MEMBER"/>
    <property type="match status" value="1"/>
</dbReference>
<comment type="caution">
    <text evidence="11">The sequence shown here is derived from an EMBL/GenBank/DDBJ whole genome shotgun (WGS) entry which is preliminary data.</text>
</comment>
<evidence type="ECO:0000256" key="5">
    <source>
        <dbReference type="ARBA" id="ARBA00022917"/>
    </source>
</evidence>
<dbReference type="Proteomes" id="UP001497744">
    <property type="component" value="Unassembled WGS sequence"/>
</dbReference>
<evidence type="ECO:0000259" key="10">
    <source>
        <dbReference type="PROSITE" id="PS50862"/>
    </source>
</evidence>
<dbReference type="GO" id="GO:0006433">
    <property type="term" value="P:prolyl-tRNA aminoacylation"/>
    <property type="evidence" value="ECO:0007669"/>
    <property type="project" value="InterPro"/>
</dbReference>
<feature type="domain" description="Aminoacyl-transfer RNA synthetases class-II family profile" evidence="10">
    <location>
        <begin position="106"/>
        <end position="339"/>
    </location>
</feature>
<comment type="catalytic activity">
    <reaction evidence="8">
        <text>tRNA(Pro) + L-proline + ATP = L-prolyl-tRNA(Pro) + AMP + diphosphate</text>
        <dbReference type="Rhea" id="RHEA:14305"/>
        <dbReference type="Rhea" id="RHEA-COMP:9700"/>
        <dbReference type="Rhea" id="RHEA-COMP:9702"/>
        <dbReference type="ChEBI" id="CHEBI:30616"/>
        <dbReference type="ChEBI" id="CHEBI:33019"/>
        <dbReference type="ChEBI" id="CHEBI:60039"/>
        <dbReference type="ChEBI" id="CHEBI:78442"/>
        <dbReference type="ChEBI" id="CHEBI:78532"/>
        <dbReference type="ChEBI" id="CHEBI:456215"/>
        <dbReference type="EC" id="6.1.1.15"/>
    </reaction>
</comment>
<dbReference type="Gene3D" id="3.30.930.10">
    <property type="entry name" value="Bira Bifunctional Protein, Domain 2"/>
    <property type="match status" value="1"/>
</dbReference>
<dbReference type="InterPro" id="IPR002314">
    <property type="entry name" value="aa-tRNA-synt_IIb"/>
</dbReference>
<keyword evidence="9" id="KW-0732">Signal</keyword>